<keyword evidence="3" id="KW-1185">Reference proteome</keyword>
<dbReference type="GO" id="GO:0006355">
    <property type="term" value="P:regulation of DNA-templated transcription"/>
    <property type="evidence" value="ECO:0007669"/>
    <property type="project" value="TreeGrafter"/>
</dbReference>
<evidence type="ECO:0000313" key="2">
    <source>
        <dbReference type="EMBL" id="RDV27481.1"/>
    </source>
</evidence>
<comment type="caution">
    <text evidence="2">The sequence shown here is derived from an EMBL/GenBank/DDBJ whole genome shotgun (WGS) entry which is preliminary data.</text>
</comment>
<name>A0A3D8MBG7_9ALTE</name>
<dbReference type="EMBL" id="QRHA01000003">
    <property type="protein sequence ID" value="RDV27481.1"/>
    <property type="molecule type" value="Genomic_DNA"/>
</dbReference>
<protein>
    <submittedName>
        <fullName evidence="2">DJ-1/PfpI family protein</fullName>
    </submittedName>
</protein>
<gene>
    <name evidence="2" type="ORF">DXV75_05485</name>
</gene>
<dbReference type="OrthoDB" id="9803764at2"/>
<dbReference type="Pfam" id="PF01965">
    <property type="entry name" value="DJ-1_PfpI"/>
    <property type="match status" value="1"/>
</dbReference>
<dbReference type="RefSeq" id="WP_115592383.1">
    <property type="nucleotide sequence ID" value="NZ_QRHA01000003.1"/>
</dbReference>
<reference evidence="3" key="1">
    <citation type="submission" date="2018-08" db="EMBL/GenBank/DDBJ databases">
        <authorList>
            <person name="Zhang J."/>
            <person name="Du Z.-J."/>
        </authorList>
    </citation>
    <scope>NUCLEOTIDE SEQUENCE [LARGE SCALE GENOMIC DNA]</scope>
    <source>
        <strain evidence="3">KCTC 52655</strain>
    </source>
</reference>
<accession>A0A3D8MBG7</accession>
<sequence>MHIGIYIYDNAEVLDFSGPFEVFSTAKRLGAPHWQVSLISQAGKCVSARGGFNVTPHFGFHDHPELDVIIVAGGVHEAELLKPDVMHWLQSQNRSTRITASVCTGAFLLAEAGFLDDLKVTTHWEDQAQLQRQFPRLNVVANQSWVSAGKFVTSGGISAGIDMSLYLVSRLVSDELAAATARQMEYRWNHRPALSAP</sequence>
<organism evidence="2 3">
    <name type="scientific">Alteromonas aestuariivivens</name>
    <dbReference type="NCBI Taxonomy" id="1938339"/>
    <lineage>
        <taxon>Bacteria</taxon>
        <taxon>Pseudomonadati</taxon>
        <taxon>Pseudomonadota</taxon>
        <taxon>Gammaproteobacteria</taxon>
        <taxon>Alteromonadales</taxon>
        <taxon>Alteromonadaceae</taxon>
        <taxon>Alteromonas/Salinimonas group</taxon>
        <taxon>Alteromonas</taxon>
    </lineage>
</organism>
<dbReference type="Proteomes" id="UP000256561">
    <property type="component" value="Unassembled WGS sequence"/>
</dbReference>
<proteinExistence type="predicted"/>
<evidence type="ECO:0000313" key="3">
    <source>
        <dbReference type="Proteomes" id="UP000256561"/>
    </source>
</evidence>
<dbReference type="CDD" id="cd03139">
    <property type="entry name" value="GATase1_PfpI_2"/>
    <property type="match status" value="1"/>
</dbReference>
<dbReference type="PANTHER" id="PTHR43130:SF14">
    <property type="entry name" value="DJ-1_PFPI DOMAIN-CONTAINING PROTEIN"/>
    <property type="match status" value="1"/>
</dbReference>
<evidence type="ECO:0000259" key="1">
    <source>
        <dbReference type="Pfam" id="PF01965"/>
    </source>
</evidence>
<dbReference type="SUPFAM" id="SSF52317">
    <property type="entry name" value="Class I glutamine amidotransferase-like"/>
    <property type="match status" value="1"/>
</dbReference>
<dbReference type="AlphaFoldDB" id="A0A3D8MBG7"/>
<dbReference type="Gene3D" id="3.40.50.880">
    <property type="match status" value="1"/>
</dbReference>
<feature type="domain" description="DJ-1/PfpI" evidence="1">
    <location>
        <begin position="3"/>
        <end position="168"/>
    </location>
</feature>
<dbReference type="InterPro" id="IPR002818">
    <property type="entry name" value="DJ-1/PfpI"/>
</dbReference>
<dbReference type="InterPro" id="IPR029062">
    <property type="entry name" value="Class_I_gatase-like"/>
</dbReference>
<dbReference type="InterPro" id="IPR052158">
    <property type="entry name" value="INH-QAR"/>
</dbReference>
<dbReference type="PANTHER" id="PTHR43130">
    <property type="entry name" value="ARAC-FAMILY TRANSCRIPTIONAL REGULATOR"/>
    <property type="match status" value="1"/>
</dbReference>